<dbReference type="SUPFAM" id="SSF52047">
    <property type="entry name" value="RNI-like"/>
    <property type="match status" value="1"/>
</dbReference>
<dbReference type="Proteomes" id="UP000054251">
    <property type="component" value="Unassembled WGS sequence"/>
</dbReference>
<keyword evidence="3" id="KW-1185">Reference proteome</keyword>
<feature type="compositionally biased region" description="Polar residues" evidence="1">
    <location>
        <begin position="1"/>
        <end position="15"/>
    </location>
</feature>
<dbReference type="AlphaFoldDB" id="A0A0V1Q2M8"/>
<protein>
    <recommendedName>
        <fullName evidence="4">F-box domain-containing protein</fullName>
    </recommendedName>
</protein>
<sequence>MGYPQIQGSYSNSRSHPFVSLSPVSSYESGGQAPGADEEAKDDIGGSSTDYGNFSPLLSLPLEILYQIIEIVYYDDNTTSINSNLENFSKTIPLLLKALNTISLRFLYKYANFNRPHSFDKFLQNLIKYPTLGQFVEFMDFQIFTSIGLGRTGRMNQEIQMVTSKTILQALELTPNLIEFLASENIQDDLDEHVLNYLFNNLPKLQALDFCGASSESFMSAFQKLIINDPINELDDDEVVLKSSLENLFKISFHDCSNLPPDVFIKILPHLPNLRRLDLTHTSITSTILNTYLPHSIKLTHISLAKCSKLTTKDLINFLTNHPAVCQNLLIWLNLQIDSNMVSPLNEVYLYYTLKHLKAENLRYLNLGGLPLNGKILRLIKTNFTHLESLSLSHSSIELNDVNEYLNENKSIRYLDLTGCKKITRWNLTHILKANYDSPLSAIEFDYKLLFELTSGEFVKILPLQSSNMNLLSYETKEPEIWKFYDNEGRRSWIYKIVPGDPNYNSILNNNNKALANSNLTFYDLETGEKIVQRVKKPEFLKYASRKVNCSIGYFNLNMVKKKNYIQNKLNENIWPVEFSQRGIYNYYSLNIK</sequence>
<dbReference type="OrthoDB" id="9994419at2759"/>
<dbReference type="PANTHER" id="PTHR13318:SF95">
    <property type="entry name" value="F-BOX PROTEIN YLR352W"/>
    <property type="match status" value="1"/>
</dbReference>
<dbReference type="GO" id="GO:0019005">
    <property type="term" value="C:SCF ubiquitin ligase complex"/>
    <property type="evidence" value="ECO:0007669"/>
    <property type="project" value="TreeGrafter"/>
</dbReference>
<accession>A0A0V1Q2M8</accession>
<dbReference type="GO" id="GO:0031146">
    <property type="term" value="P:SCF-dependent proteasomal ubiquitin-dependent protein catabolic process"/>
    <property type="evidence" value="ECO:0007669"/>
    <property type="project" value="TreeGrafter"/>
</dbReference>
<evidence type="ECO:0000313" key="3">
    <source>
        <dbReference type="Proteomes" id="UP000054251"/>
    </source>
</evidence>
<name>A0A0V1Q2M8_9ASCO</name>
<dbReference type="Gene3D" id="3.80.10.10">
    <property type="entry name" value="Ribonuclease Inhibitor"/>
    <property type="match status" value="2"/>
</dbReference>
<gene>
    <name evidence="2" type="ORF">AC631_01480</name>
</gene>
<comment type="caution">
    <text evidence="2">The sequence shown here is derived from an EMBL/GenBank/DDBJ whole genome shotgun (WGS) entry which is preliminary data.</text>
</comment>
<organism evidence="2 3">
    <name type="scientific">Debaryomyces fabryi</name>
    <dbReference type="NCBI Taxonomy" id="58627"/>
    <lineage>
        <taxon>Eukaryota</taxon>
        <taxon>Fungi</taxon>
        <taxon>Dikarya</taxon>
        <taxon>Ascomycota</taxon>
        <taxon>Saccharomycotina</taxon>
        <taxon>Pichiomycetes</taxon>
        <taxon>Debaryomycetaceae</taxon>
        <taxon>Debaryomyces</taxon>
    </lineage>
</organism>
<evidence type="ECO:0000256" key="1">
    <source>
        <dbReference type="SAM" id="MobiDB-lite"/>
    </source>
</evidence>
<dbReference type="GeneID" id="26838489"/>
<evidence type="ECO:0000313" key="2">
    <source>
        <dbReference type="EMBL" id="KSA02776.1"/>
    </source>
</evidence>
<dbReference type="EMBL" id="LMYN01000020">
    <property type="protein sequence ID" value="KSA02776.1"/>
    <property type="molecule type" value="Genomic_DNA"/>
</dbReference>
<evidence type="ECO:0008006" key="4">
    <source>
        <dbReference type="Google" id="ProtNLM"/>
    </source>
</evidence>
<proteinExistence type="predicted"/>
<dbReference type="PANTHER" id="PTHR13318">
    <property type="entry name" value="PARTNER OF PAIRED, ISOFORM B-RELATED"/>
    <property type="match status" value="1"/>
</dbReference>
<dbReference type="RefSeq" id="XP_015468878.1">
    <property type="nucleotide sequence ID" value="XM_015610310.1"/>
</dbReference>
<reference evidence="2 3" key="1">
    <citation type="submission" date="2015-11" db="EMBL/GenBank/DDBJ databases">
        <title>The genome of Debaryomyces fabryi.</title>
        <authorList>
            <person name="Tafer H."/>
            <person name="Lopandic K."/>
        </authorList>
    </citation>
    <scope>NUCLEOTIDE SEQUENCE [LARGE SCALE GENOMIC DNA]</scope>
    <source>
        <strain evidence="2 3">CBS 789</strain>
    </source>
</reference>
<dbReference type="InterPro" id="IPR032675">
    <property type="entry name" value="LRR_dom_sf"/>
</dbReference>
<feature type="region of interest" description="Disordered" evidence="1">
    <location>
        <begin position="1"/>
        <end position="45"/>
    </location>
</feature>